<dbReference type="Proteomes" id="UP000002316">
    <property type="component" value="Chromosome 10"/>
</dbReference>
<evidence type="ECO:0000313" key="3">
    <source>
        <dbReference type="EMBL" id="CBH15995.1"/>
    </source>
</evidence>
<organism evidence="3 4">
    <name type="scientific">Trypanosoma brucei gambiense (strain MHOM/CI/86/DAL972)</name>
    <dbReference type="NCBI Taxonomy" id="679716"/>
    <lineage>
        <taxon>Eukaryota</taxon>
        <taxon>Discoba</taxon>
        <taxon>Euglenozoa</taxon>
        <taxon>Kinetoplastea</taxon>
        <taxon>Metakinetoplastina</taxon>
        <taxon>Trypanosomatida</taxon>
        <taxon>Trypanosomatidae</taxon>
        <taxon>Trypanosoma</taxon>
    </lineage>
</organism>
<keyword evidence="2" id="KW-1133">Transmembrane helix</keyword>
<protein>
    <submittedName>
        <fullName evidence="3">Uncharacterized protein</fullName>
    </submittedName>
</protein>
<sequence length="108" mass="12833">MLRRWREKLSVLFVPLIDCSVFCFCFFIIDVTILSFRKMCVAWLVVVFFFPSFTSRRLHRSSGEQLGKGERQREKKKERRCSRGSNAEGRNMKQIQAQQEQEMCCISK</sequence>
<proteinExistence type="predicted"/>
<evidence type="ECO:0000256" key="1">
    <source>
        <dbReference type="SAM" id="MobiDB-lite"/>
    </source>
</evidence>
<dbReference type="EMBL" id="FN554973">
    <property type="protein sequence ID" value="CBH15995.1"/>
    <property type="molecule type" value="Genomic_DNA"/>
</dbReference>
<evidence type="ECO:0000256" key="2">
    <source>
        <dbReference type="SAM" id="Phobius"/>
    </source>
</evidence>
<evidence type="ECO:0000313" key="4">
    <source>
        <dbReference type="Proteomes" id="UP000002316"/>
    </source>
</evidence>
<accession>D0A401</accession>
<keyword evidence="2" id="KW-0812">Transmembrane</keyword>
<dbReference type="RefSeq" id="XP_011778259.1">
    <property type="nucleotide sequence ID" value="XM_011779957.1"/>
</dbReference>
<dbReference type="GeneID" id="23864262"/>
<keyword evidence="2" id="KW-0472">Membrane</keyword>
<gene>
    <name evidence="3" type="ORF">TbgDal_X10880</name>
</gene>
<name>D0A401_TRYB9</name>
<dbReference type="KEGG" id="tbg:TbgDal_X10880"/>
<dbReference type="AlphaFoldDB" id="D0A401"/>
<reference evidence="4" key="1">
    <citation type="journal article" date="2010" name="PLoS Negl. Trop. Dis.">
        <title>The genome sequence of Trypanosoma brucei gambiense, causative agent of chronic human african trypanosomiasis.</title>
        <authorList>
            <person name="Jackson A.P."/>
            <person name="Sanders M."/>
            <person name="Berry A."/>
            <person name="McQuillan J."/>
            <person name="Aslett M.A."/>
            <person name="Quail M.A."/>
            <person name="Chukualim B."/>
            <person name="Capewell P."/>
            <person name="MacLeod A."/>
            <person name="Melville S.E."/>
            <person name="Gibson W."/>
            <person name="Barry J.D."/>
            <person name="Berriman M."/>
            <person name="Hertz-Fowler C."/>
        </authorList>
    </citation>
    <scope>NUCLEOTIDE SEQUENCE [LARGE SCALE GENOMIC DNA]</scope>
    <source>
        <strain evidence="4">MHOM/CI/86/DAL972</strain>
    </source>
</reference>
<feature type="region of interest" description="Disordered" evidence="1">
    <location>
        <begin position="57"/>
        <end position="108"/>
    </location>
</feature>
<feature type="transmembrane region" description="Helical" evidence="2">
    <location>
        <begin position="9"/>
        <end position="29"/>
    </location>
</feature>